<protein>
    <submittedName>
        <fullName evidence="1">Uncharacterized protein</fullName>
    </submittedName>
</protein>
<keyword evidence="2" id="KW-1185">Reference proteome</keyword>
<sequence length="345" mass="36717">MKQQGLSGVLTILSLGLTVSSQESEAAEAFFSKDGEKVVVAVQYEGGLVEVALASGEVKAAPLPAEFAEKPAIGSVARGSDGEALFLAQDAIWVWQPGSDTVARKVCSTAPVVGPSSVFVSTQPGTPFHDYLFVTGSEEENAISMGTFYGRKPGSKEGFVPVFTRRASESAAGAFSDAGRLFFTCKGDLWEGEVAPSDQPEFDHMGTLVGARIAPLAILNTDEANGGGLWVENVCPAGKWIYTQSSGRHLAAVMRTPMPAKSLFSFDYDEDYSMAKHIEVMSQSLAKTEIITDELEGIFGFCATEVEGKPKVFFCTHSYGEGTGPAMYLWEGSGEPRVIGHLPAE</sequence>
<evidence type="ECO:0000313" key="2">
    <source>
        <dbReference type="Proteomes" id="UP000644507"/>
    </source>
</evidence>
<name>A0A918WHI4_9BACT</name>
<dbReference type="AlphaFoldDB" id="A0A918WHI4"/>
<organism evidence="1 2">
    <name type="scientific">Roseibacillus persicicus</name>
    <dbReference type="NCBI Taxonomy" id="454148"/>
    <lineage>
        <taxon>Bacteria</taxon>
        <taxon>Pseudomonadati</taxon>
        <taxon>Verrucomicrobiota</taxon>
        <taxon>Verrucomicrobiia</taxon>
        <taxon>Verrucomicrobiales</taxon>
        <taxon>Verrucomicrobiaceae</taxon>
        <taxon>Roseibacillus</taxon>
    </lineage>
</organism>
<dbReference type="EMBL" id="BMXI01000006">
    <property type="protein sequence ID" value="GHC52103.1"/>
    <property type="molecule type" value="Genomic_DNA"/>
</dbReference>
<evidence type="ECO:0000313" key="1">
    <source>
        <dbReference type="EMBL" id="GHC52103.1"/>
    </source>
</evidence>
<dbReference type="SUPFAM" id="SSF75011">
    <property type="entry name" value="3-carboxy-cis,cis-mucoante lactonizing enzyme"/>
    <property type="match status" value="1"/>
</dbReference>
<dbReference type="RefSeq" id="WP_189569600.1">
    <property type="nucleotide sequence ID" value="NZ_BMXI01000006.1"/>
</dbReference>
<dbReference type="Proteomes" id="UP000644507">
    <property type="component" value="Unassembled WGS sequence"/>
</dbReference>
<gene>
    <name evidence="1" type="ORF">GCM10007100_18030</name>
</gene>
<reference evidence="1" key="2">
    <citation type="submission" date="2020-09" db="EMBL/GenBank/DDBJ databases">
        <authorList>
            <person name="Sun Q."/>
            <person name="Kim S."/>
        </authorList>
    </citation>
    <scope>NUCLEOTIDE SEQUENCE</scope>
    <source>
        <strain evidence="1">KCTC 12988</strain>
    </source>
</reference>
<comment type="caution">
    <text evidence="1">The sequence shown here is derived from an EMBL/GenBank/DDBJ whole genome shotgun (WGS) entry which is preliminary data.</text>
</comment>
<proteinExistence type="predicted"/>
<accession>A0A918WHI4</accession>
<reference evidence="1" key="1">
    <citation type="journal article" date="2014" name="Int. J. Syst. Evol. Microbiol.">
        <title>Complete genome sequence of Corynebacterium casei LMG S-19264T (=DSM 44701T), isolated from a smear-ripened cheese.</title>
        <authorList>
            <consortium name="US DOE Joint Genome Institute (JGI-PGF)"/>
            <person name="Walter F."/>
            <person name="Albersmeier A."/>
            <person name="Kalinowski J."/>
            <person name="Ruckert C."/>
        </authorList>
    </citation>
    <scope>NUCLEOTIDE SEQUENCE</scope>
    <source>
        <strain evidence="1">KCTC 12988</strain>
    </source>
</reference>